<evidence type="ECO:0000256" key="5">
    <source>
        <dbReference type="ARBA" id="ARBA00022771"/>
    </source>
</evidence>
<evidence type="ECO:0000256" key="2">
    <source>
        <dbReference type="ARBA" id="ARBA00005383"/>
    </source>
</evidence>
<keyword evidence="4" id="KW-0479">Metal-binding</keyword>
<evidence type="ECO:0000256" key="8">
    <source>
        <dbReference type="PROSITE-ProRule" id="PRU00452"/>
    </source>
</evidence>
<feature type="compositionally biased region" description="Polar residues" evidence="9">
    <location>
        <begin position="126"/>
        <end position="136"/>
    </location>
</feature>
<evidence type="ECO:0000259" key="11">
    <source>
        <dbReference type="PROSITE" id="PS51466"/>
    </source>
</evidence>
<keyword evidence="3" id="KW-0808">Transferase</keyword>
<evidence type="ECO:0000256" key="7">
    <source>
        <dbReference type="ARBA" id="ARBA00022833"/>
    </source>
</evidence>
<dbReference type="AlphaFoldDB" id="A0AAV5ANA1"/>
<dbReference type="EMBL" id="BPWL01000009">
    <property type="protein sequence ID" value="GJJ13896.1"/>
    <property type="molecule type" value="Genomic_DNA"/>
</dbReference>
<comment type="similarity">
    <text evidence="2">Belongs to the PIAS family.</text>
</comment>
<evidence type="ECO:0000256" key="3">
    <source>
        <dbReference type="ARBA" id="ARBA00022679"/>
    </source>
</evidence>
<dbReference type="GO" id="GO:0061665">
    <property type="term" value="F:SUMO ligase activity"/>
    <property type="evidence" value="ECO:0007669"/>
    <property type="project" value="TreeGrafter"/>
</dbReference>
<sequence length="731" mass="80851">MNTSGPWEGFENEKNRLRFNTVAKLQTIITGWGEQCRALLTKSGRKQDLVDRMIRQLDQWKEQNNIDKWLKAKAVLDQVRETGHDVIPSQSLASTSKLPGNIVFPSHSSVSPQVRYDPHNLDRKSTSTTGTPVAPTKQNIRFKSSPFFRVEQIVSEVIECPESTSVSDRKAQTLTFMLTNEQLAKLQTPGSKHQLRLFCTSSSWHNPYNTGFRTELPCPIEFPPTCEVRVNGNQITSNLKGIKKKPGTAPPADLGNTVRLNSHLPNRVEIVYVNSQQPVQNKKYYIVVILVEVKTVEQLVENLKKGKYKTEADIRAKMVQDTVIDDDIIAGSQKMSLKCPLTCARVNIPCRSSQCPHAQCFDATSWFSMMEQITTWLCPVCDKTLNVDELIIDGHVLQLKCFAYVPKLTFLFLSYFDHILKASPDSVEDVIVEADGEWHTSDNKYASEGWRKSHPLPDVSTPSTSKSETPKTRESLPISSTQETKRSPPPQQVIDLSDSDDDQVKRELSPIGITKTLSSSSGSQNMRIPSTRASTTDVIDLTNDPDSSDTENHTPSRLNSLKRKEMDPPSESVSVWKKARIGTPQSQQSASSPTTRHALPTPVPVIPYNAYPSPVPNGVPILNARGSLGNTSQVAYGSPAGPNAWPTRLGLPPPSYETTYSTHIPNVSILPPPNRQPSAPPVPPSPGSSFPVQNNTNGAYRNYAPGTTPSLPPLPAPSYFGNPYRQSPTGR</sequence>
<feature type="region of interest" description="Disordered" evidence="9">
    <location>
        <begin position="656"/>
        <end position="731"/>
    </location>
</feature>
<dbReference type="PROSITE" id="PS51466">
    <property type="entry name" value="PINIT"/>
    <property type="match status" value="1"/>
</dbReference>
<dbReference type="Pfam" id="PF02891">
    <property type="entry name" value="zf-MIZ"/>
    <property type="match status" value="1"/>
</dbReference>
<comment type="caution">
    <text evidence="12">The sequence shown here is derived from an EMBL/GenBank/DDBJ whole genome shotgun (WGS) entry which is preliminary data.</text>
</comment>
<dbReference type="InterPro" id="IPR038654">
    <property type="entry name" value="PINIT_sf"/>
</dbReference>
<keyword evidence="13" id="KW-1185">Reference proteome</keyword>
<dbReference type="GO" id="GO:0000785">
    <property type="term" value="C:chromatin"/>
    <property type="evidence" value="ECO:0007669"/>
    <property type="project" value="TreeGrafter"/>
</dbReference>
<dbReference type="InterPro" id="IPR023321">
    <property type="entry name" value="PINIT"/>
</dbReference>
<evidence type="ECO:0000256" key="1">
    <source>
        <dbReference type="ARBA" id="ARBA00004718"/>
    </source>
</evidence>
<dbReference type="PANTHER" id="PTHR10782">
    <property type="entry name" value="ZINC FINGER MIZ DOMAIN-CONTAINING PROTEIN"/>
    <property type="match status" value="1"/>
</dbReference>
<dbReference type="InterPro" id="IPR013083">
    <property type="entry name" value="Znf_RING/FYVE/PHD"/>
</dbReference>
<keyword evidence="6" id="KW-0833">Ubl conjugation pathway</keyword>
<keyword evidence="5 8" id="KW-0863">Zinc-finger</keyword>
<evidence type="ECO:0000256" key="4">
    <source>
        <dbReference type="ARBA" id="ARBA00022723"/>
    </source>
</evidence>
<dbReference type="PROSITE" id="PS51044">
    <property type="entry name" value="ZF_SP_RING"/>
    <property type="match status" value="1"/>
</dbReference>
<evidence type="ECO:0000256" key="9">
    <source>
        <dbReference type="SAM" id="MobiDB-lite"/>
    </source>
</evidence>
<dbReference type="Gene3D" id="3.30.40.10">
    <property type="entry name" value="Zinc/RING finger domain, C3HC4 (zinc finger)"/>
    <property type="match status" value="1"/>
</dbReference>
<feature type="region of interest" description="Disordered" evidence="9">
    <location>
        <begin position="446"/>
        <end position="573"/>
    </location>
</feature>
<dbReference type="PANTHER" id="PTHR10782:SF4">
    <property type="entry name" value="TONALLI, ISOFORM E"/>
    <property type="match status" value="1"/>
</dbReference>
<evidence type="ECO:0000256" key="6">
    <source>
        <dbReference type="ARBA" id="ARBA00022786"/>
    </source>
</evidence>
<evidence type="ECO:0000259" key="10">
    <source>
        <dbReference type="PROSITE" id="PS51044"/>
    </source>
</evidence>
<evidence type="ECO:0000313" key="13">
    <source>
        <dbReference type="Proteomes" id="UP001050691"/>
    </source>
</evidence>
<feature type="compositionally biased region" description="Polar residues" evidence="9">
    <location>
        <begin position="656"/>
        <end position="665"/>
    </location>
</feature>
<reference evidence="12" key="1">
    <citation type="submission" date="2021-10" db="EMBL/GenBank/DDBJ databases">
        <title>De novo Genome Assembly of Clathrus columnatus (Basidiomycota, Fungi) Using Illumina and Nanopore Sequence Data.</title>
        <authorList>
            <person name="Ogiso-Tanaka E."/>
            <person name="Itagaki H."/>
            <person name="Hosoya T."/>
            <person name="Hosaka K."/>
        </authorList>
    </citation>
    <scope>NUCLEOTIDE SEQUENCE</scope>
    <source>
        <strain evidence="12">MO-923</strain>
    </source>
</reference>
<feature type="domain" description="PINIT" evidence="11">
    <location>
        <begin position="128"/>
        <end position="294"/>
    </location>
</feature>
<dbReference type="Proteomes" id="UP001050691">
    <property type="component" value="Unassembled WGS sequence"/>
</dbReference>
<accession>A0AAV5ANA1</accession>
<keyword evidence="7" id="KW-0862">Zinc</keyword>
<evidence type="ECO:0008006" key="14">
    <source>
        <dbReference type="Google" id="ProtNLM"/>
    </source>
</evidence>
<organism evidence="12 13">
    <name type="scientific">Clathrus columnatus</name>
    <dbReference type="NCBI Taxonomy" id="1419009"/>
    <lineage>
        <taxon>Eukaryota</taxon>
        <taxon>Fungi</taxon>
        <taxon>Dikarya</taxon>
        <taxon>Basidiomycota</taxon>
        <taxon>Agaricomycotina</taxon>
        <taxon>Agaricomycetes</taxon>
        <taxon>Phallomycetidae</taxon>
        <taxon>Phallales</taxon>
        <taxon>Clathraceae</taxon>
        <taxon>Clathrus</taxon>
    </lineage>
</organism>
<proteinExistence type="inferred from homology"/>
<dbReference type="GO" id="GO:0008270">
    <property type="term" value="F:zinc ion binding"/>
    <property type="evidence" value="ECO:0007669"/>
    <property type="project" value="UniProtKB-KW"/>
</dbReference>
<feature type="region of interest" description="Disordered" evidence="9">
    <location>
        <begin position="109"/>
        <end position="136"/>
    </location>
</feature>
<dbReference type="GO" id="GO:0016925">
    <property type="term" value="P:protein sumoylation"/>
    <property type="evidence" value="ECO:0007669"/>
    <property type="project" value="TreeGrafter"/>
</dbReference>
<feature type="compositionally biased region" description="Pro residues" evidence="9">
    <location>
        <begin position="670"/>
        <end position="686"/>
    </location>
</feature>
<gene>
    <name evidence="12" type="ORF">Clacol_008153</name>
</gene>
<comment type="pathway">
    <text evidence="1">Protein modification; protein sumoylation.</text>
</comment>
<protein>
    <recommendedName>
        <fullName evidence="14">E3 SUMO-protein ligase PIAS1</fullName>
    </recommendedName>
</protein>
<dbReference type="InterPro" id="IPR004181">
    <property type="entry name" value="Znf_MIZ"/>
</dbReference>
<dbReference type="Gene3D" id="2.60.120.780">
    <property type="entry name" value="PINIT domain"/>
    <property type="match status" value="1"/>
</dbReference>
<evidence type="ECO:0000313" key="12">
    <source>
        <dbReference type="EMBL" id="GJJ13896.1"/>
    </source>
</evidence>
<feature type="compositionally biased region" description="Polar residues" evidence="9">
    <location>
        <begin position="515"/>
        <end position="537"/>
    </location>
</feature>
<dbReference type="Pfam" id="PF14324">
    <property type="entry name" value="PINIT"/>
    <property type="match status" value="1"/>
</dbReference>
<feature type="domain" description="SP-RING-type" evidence="10">
    <location>
        <begin position="324"/>
        <end position="411"/>
    </location>
</feature>
<feature type="compositionally biased region" description="Basic and acidic residues" evidence="9">
    <location>
        <begin position="116"/>
        <end position="125"/>
    </location>
</feature>
<name>A0AAV5ANA1_9AGAM</name>